<keyword evidence="10" id="KW-1185">Reference proteome</keyword>
<evidence type="ECO:0000256" key="6">
    <source>
        <dbReference type="SAM" id="Phobius"/>
    </source>
</evidence>
<keyword evidence="4 6" id="KW-1133">Transmembrane helix</keyword>
<organism evidence="9 10">
    <name type="scientific">Pseudomonas kuykendallii</name>
    <dbReference type="NCBI Taxonomy" id="1007099"/>
    <lineage>
        <taxon>Bacteria</taxon>
        <taxon>Pseudomonadati</taxon>
        <taxon>Pseudomonadota</taxon>
        <taxon>Gammaproteobacteria</taxon>
        <taxon>Pseudomonadales</taxon>
        <taxon>Pseudomonadaceae</taxon>
        <taxon>Pseudomonas</taxon>
    </lineage>
</organism>
<dbReference type="GO" id="GO:0004713">
    <property type="term" value="F:protein tyrosine kinase activity"/>
    <property type="evidence" value="ECO:0007669"/>
    <property type="project" value="TreeGrafter"/>
</dbReference>
<gene>
    <name evidence="9" type="ORF">SAMN05216287_4326</name>
</gene>
<evidence type="ECO:0000256" key="4">
    <source>
        <dbReference type="ARBA" id="ARBA00022989"/>
    </source>
</evidence>
<sequence>MLNNPTVSPRRDDEIDIVELIRALWQRKFLIAGITFAATLIALAYALMATPYYQTQTTLRPASAKDLDELNSSGLYKLSPEEALKRVGAGIDSYEYRLEFFRKNQELFDSETPQGGATLEQAFSRVNEDMKTLRPDPKRSEGSFPFVGLSYIYPANIKGPEITNGLIEYVIGRERVAIAQDVEVIVQNRLTKLEQTMAAERSSYQASKEARIAALTEADDLKRAKLNDELKALRKQLRTRREDRIAQLNEAILIARSLNIVRPATPSSLGNAGQPAAGSQGNVIRTEVNNQQIPLYFMGTDALEAEKAALQKRGSDDFTEPRVGQIEKELQLLNQNREIEQLKQRDEEDLFIGAYADWHKEAAKLKNLNLNLANLNLVNIDQYAGAPYSPVKPKKALILAAGLVLGVMLGVFVALVRILVSSSSRKN</sequence>
<dbReference type="InterPro" id="IPR050445">
    <property type="entry name" value="Bact_polysacc_biosynth/exp"/>
</dbReference>
<dbReference type="Pfam" id="PF13807">
    <property type="entry name" value="GNVR"/>
    <property type="match status" value="1"/>
</dbReference>
<dbReference type="OrthoDB" id="7028163at2"/>
<feature type="domain" description="Polysaccharide chain length determinant N-terminal" evidence="7">
    <location>
        <begin position="13"/>
        <end position="86"/>
    </location>
</feature>
<evidence type="ECO:0000259" key="7">
    <source>
        <dbReference type="Pfam" id="PF02706"/>
    </source>
</evidence>
<evidence type="ECO:0000259" key="8">
    <source>
        <dbReference type="Pfam" id="PF13807"/>
    </source>
</evidence>
<reference evidence="10" key="1">
    <citation type="submission" date="2016-10" db="EMBL/GenBank/DDBJ databases">
        <authorList>
            <person name="Varghese N."/>
            <person name="Submissions S."/>
        </authorList>
    </citation>
    <scope>NUCLEOTIDE SEQUENCE [LARGE SCALE GENOMIC DNA]</scope>
    <source>
        <strain evidence="10">NRRL B-59562</strain>
    </source>
</reference>
<dbReference type="PANTHER" id="PTHR32309">
    <property type="entry name" value="TYROSINE-PROTEIN KINASE"/>
    <property type="match status" value="1"/>
</dbReference>
<comment type="subcellular location">
    <subcellularLocation>
        <location evidence="1">Cell membrane</location>
        <topology evidence="1">Multi-pass membrane protein</topology>
    </subcellularLocation>
</comment>
<dbReference type="EMBL" id="FNNU01000009">
    <property type="protein sequence ID" value="SDY01239.1"/>
    <property type="molecule type" value="Genomic_DNA"/>
</dbReference>
<protein>
    <submittedName>
        <fullName evidence="9">LPS O-antigen chain length determinant protein, WzzB/FepE family</fullName>
    </submittedName>
</protein>
<evidence type="ECO:0000256" key="2">
    <source>
        <dbReference type="ARBA" id="ARBA00022475"/>
    </source>
</evidence>
<evidence type="ECO:0000313" key="10">
    <source>
        <dbReference type="Proteomes" id="UP000243778"/>
    </source>
</evidence>
<dbReference type="InterPro" id="IPR003856">
    <property type="entry name" value="LPS_length_determ_N"/>
</dbReference>
<feature type="domain" description="Tyrosine-protein kinase G-rich" evidence="8">
    <location>
        <begin position="376"/>
        <end position="417"/>
    </location>
</feature>
<evidence type="ECO:0000313" key="9">
    <source>
        <dbReference type="EMBL" id="SDY01239.1"/>
    </source>
</evidence>
<dbReference type="STRING" id="1007099.SAMN05216287_4326"/>
<dbReference type="Pfam" id="PF02706">
    <property type="entry name" value="Wzz"/>
    <property type="match status" value="1"/>
</dbReference>
<evidence type="ECO:0000256" key="5">
    <source>
        <dbReference type="ARBA" id="ARBA00023136"/>
    </source>
</evidence>
<dbReference type="AlphaFoldDB" id="A0A1H3GG08"/>
<feature type="transmembrane region" description="Helical" evidence="6">
    <location>
        <begin position="396"/>
        <end position="420"/>
    </location>
</feature>
<proteinExistence type="predicted"/>
<feature type="transmembrane region" description="Helical" evidence="6">
    <location>
        <begin position="29"/>
        <end position="53"/>
    </location>
</feature>
<dbReference type="Gene3D" id="3.30.1890.10">
    <property type="entry name" value="FepE-like"/>
    <property type="match status" value="2"/>
</dbReference>
<name>A0A1H3GG08_9PSED</name>
<dbReference type="PANTHER" id="PTHR32309:SF13">
    <property type="entry name" value="FERRIC ENTEROBACTIN TRANSPORT PROTEIN FEPE"/>
    <property type="match status" value="1"/>
</dbReference>
<evidence type="ECO:0000256" key="1">
    <source>
        <dbReference type="ARBA" id="ARBA00004651"/>
    </source>
</evidence>
<dbReference type="GO" id="GO:0005886">
    <property type="term" value="C:plasma membrane"/>
    <property type="evidence" value="ECO:0007669"/>
    <property type="project" value="UniProtKB-SubCell"/>
</dbReference>
<evidence type="ECO:0000256" key="3">
    <source>
        <dbReference type="ARBA" id="ARBA00022692"/>
    </source>
</evidence>
<keyword evidence="5 6" id="KW-0472">Membrane</keyword>
<dbReference type="SUPFAM" id="SSF160355">
    <property type="entry name" value="Bacterial polysaccharide co-polymerase-like"/>
    <property type="match status" value="2"/>
</dbReference>
<keyword evidence="2" id="KW-1003">Cell membrane</keyword>
<dbReference type="InterPro" id="IPR032807">
    <property type="entry name" value="GNVR"/>
</dbReference>
<dbReference type="RefSeq" id="WP_090231723.1">
    <property type="nucleotide sequence ID" value="NZ_FNNU01000009.1"/>
</dbReference>
<keyword evidence="3 6" id="KW-0812">Transmembrane</keyword>
<accession>A0A1H3GG08</accession>
<dbReference type="Proteomes" id="UP000243778">
    <property type="component" value="Unassembled WGS sequence"/>
</dbReference>